<dbReference type="Gene3D" id="2.40.10.10">
    <property type="entry name" value="Trypsin-like serine proteases"/>
    <property type="match status" value="1"/>
</dbReference>
<dbReference type="PANTHER" id="PTHR24278:SF39">
    <property type="entry name" value="TRANSMEMBRANE GAMMA-CARBOXYGLUTAMIC ACID PROTEIN 3"/>
    <property type="match status" value="1"/>
</dbReference>
<dbReference type="PROSITE" id="PS50240">
    <property type="entry name" value="TRYPSIN_DOM"/>
    <property type="match status" value="1"/>
</dbReference>
<reference evidence="8" key="1">
    <citation type="submission" date="2025-08" db="UniProtKB">
        <authorList>
            <consortium name="RefSeq"/>
        </authorList>
    </citation>
    <scope>IDENTIFICATION</scope>
    <source>
        <tissue evidence="8">Total insect</tissue>
    </source>
</reference>
<name>A0A6P8ZPN5_THRPL</name>
<protein>
    <submittedName>
        <fullName evidence="8">Uncharacterized protein LOC117647041</fullName>
    </submittedName>
</protein>
<dbReference type="KEGG" id="tpal:117647041"/>
<dbReference type="InterPro" id="IPR001314">
    <property type="entry name" value="Peptidase_S1A"/>
</dbReference>
<dbReference type="AlphaFoldDB" id="A0A6P8ZPN5"/>
<accession>A0A6P8ZPN5</accession>
<feature type="domain" description="Peptidase S1" evidence="6">
    <location>
        <begin position="680"/>
        <end position="926"/>
    </location>
</feature>
<keyword evidence="4" id="KW-0325">Glycoprotein</keyword>
<keyword evidence="7" id="KW-1185">Reference proteome</keyword>
<dbReference type="SMART" id="SM00020">
    <property type="entry name" value="Tryp_SPc"/>
    <property type="match status" value="1"/>
</dbReference>
<dbReference type="Proteomes" id="UP000515158">
    <property type="component" value="Unplaced"/>
</dbReference>
<dbReference type="GO" id="GO:0004252">
    <property type="term" value="F:serine-type endopeptidase activity"/>
    <property type="evidence" value="ECO:0007669"/>
    <property type="project" value="InterPro"/>
</dbReference>
<dbReference type="InterPro" id="IPR043504">
    <property type="entry name" value="Peptidase_S1_PA_chymotrypsin"/>
</dbReference>
<evidence type="ECO:0000256" key="5">
    <source>
        <dbReference type="SAM" id="SignalP"/>
    </source>
</evidence>
<dbReference type="SUPFAM" id="SSF57184">
    <property type="entry name" value="Growth factor receptor domain"/>
    <property type="match status" value="1"/>
</dbReference>
<dbReference type="InterPro" id="IPR050442">
    <property type="entry name" value="Peptidase_S1_coag_factors"/>
</dbReference>
<organism evidence="8">
    <name type="scientific">Thrips palmi</name>
    <name type="common">Melon thrips</name>
    <dbReference type="NCBI Taxonomy" id="161013"/>
    <lineage>
        <taxon>Eukaryota</taxon>
        <taxon>Metazoa</taxon>
        <taxon>Ecdysozoa</taxon>
        <taxon>Arthropoda</taxon>
        <taxon>Hexapoda</taxon>
        <taxon>Insecta</taxon>
        <taxon>Pterygota</taxon>
        <taxon>Neoptera</taxon>
        <taxon>Paraneoptera</taxon>
        <taxon>Thysanoptera</taxon>
        <taxon>Terebrantia</taxon>
        <taxon>Thripoidea</taxon>
        <taxon>Thripidae</taxon>
        <taxon>Thrips</taxon>
    </lineage>
</organism>
<dbReference type="PROSITE" id="PS00134">
    <property type="entry name" value="TRYPSIN_HIS"/>
    <property type="match status" value="1"/>
</dbReference>
<dbReference type="GeneID" id="117647041"/>
<evidence type="ECO:0000259" key="6">
    <source>
        <dbReference type="PROSITE" id="PS50240"/>
    </source>
</evidence>
<evidence type="ECO:0000313" key="7">
    <source>
        <dbReference type="Proteomes" id="UP000515158"/>
    </source>
</evidence>
<dbReference type="InterPro" id="IPR000742">
    <property type="entry name" value="EGF"/>
</dbReference>
<keyword evidence="3" id="KW-1015">Disulfide bond</keyword>
<dbReference type="PRINTS" id="PR00722">
    <property type="entry name" value="CHYMOTRYPSIN"/>
</dbReference>
<dbReference type="InterPro" id="IPR018114">
    <property type="entry name" value="TRYPSIN_HIS"/>
</dbReference>
<keyword evidence="2" id="KW-0964">Secreted</keyword>
<sequence length="933" mass="101071">MAPRAMFYAVVLTALAASALAQSGPFDVTTIVRLKRTWSDEGPADWGTKIRQMWPWKTQGSLQQFIPNGTVEVHARTNALGFPLRIGGGVMAAEVEDQVPECAAYGPCDGWENDRWTQEASPVTAPPIQPQRLDGDSVAVGETVRVRLTTRKNEAGGLAFGLCSEEACASMLMKGVNEHYEMAYDVAIIRANDLFYGKQGEWALSGGPKNATFEEDTKHTFAGTRLSPYGLEVWHEKNRSAAIAVPLEPDRHRLKMFSGLGPTAYLHESEDVGRLDGDLIAVGERVRVHLTNYDRVEISFGICSSESCSVVGVQGVSKDKRLDYRTWVTTDSLVRQRDNPVLDSRCISCGSRGGVAKGGTNLFVVQRRSEYEMAVWLEDNPRDVVTMPLEPDRDRLKLETYFSVATFIRDAVWSASEAGAEMVSPGVGGVSDVVCVSVVYLASSRDAGLNVFARAENGTDFPLAAIRPDKANAWRFNRTVVDLPASLRRSEWRLVVSAHLPKRGSTVHLQRVGGCNHLDDEDVMIVGEASLPIYVPGYNVSWGAPRQARAAPARWCANGGIKDDFGACICPPGFRGPTCAEGCGANKYGMDCGGSCSALGEGCRGMLFCAPGLPCACAPGFKGDTCDQACDVGEYGNNCALTCPYCRDGACDPYTGQCSQDRKLLFGNECGRPPTTDALTVNGLVASVDSFPWHAAVYQRHAAANQYRFTCGAALVTPSVLISAAHCFYDHNLNRVLPAERYAIALGKTRSGWDAVEKGTVHKSKVSALHVPEAYRGQVSNYLGDIALVELQDPVPPGLSIATVCVDPSVTLVPEETLRVAGWGDETAALDVLEYVNMPFLPTKTCYRRASDTLIKYITADKFCSIIQSEADQRLAKGDSGGGAVVERDGVWYLQGVVSLRQGTNDYTFTNVTHADHLQWMKDALAGVTTRLG</sequence>
<proteinExistence type="predicted"/>
<dbReference type="PROSITE" id="PS00022">
    <property type="entry name" value="EGF_1"/>
    <property type="match status" value="1"/>
</dbReference>
<dbReference type="CDD" id="cd00190">
    <property type="entry name" value="Tryp_SPc"/>
    <property type="match status" value="1"/>
</dbReference>
<dbReference type="OrthoDB" id="2019384at2759"/>
<feature type="chain" id="PRO_5027807501" evidence="5">
    <location>
        <begin position="22"/>
        <end position="933"/>
    </location>
</feature>
<gene>
    <name evidence="8" type="primary">LOC117647041</name>
</gene>
<dbReference type="RefSeq" id="XP_034244414.1">
    <property type="nucleotide sequence ID" value="XM_034388523.1"/>
</dbReference>
<dbReference type="SUPFAM" id="SSF50494">
    <property type="entry name" value="Trypsin-like serine proteases"/>
    <property type="match status" value="1"/>
</dbReference>
<comment type="subcellular location">
    <subcellularLocation>
        <location evidence="1">Secreted</location>
    </subcellularLocation>
</comment>
<dbReference type="Pfam" id="PF00089">
    <property type="entry name" value="Trypsin"/>
    <property type="match status" value="1"/>
</dbReference>
<evidence type="ECO:0000313" key="8">
    <source>
        <dbReference type="RefSeq" id="XP_034244414.1"/>
    </source>
</evidence>
<keyword evidence="5" id="KW-0732">Signal</keyword>
<evidence type="ECO:0000256" key="4">
    <source>
        <dbReference type="ARBA" id="ARBA00023180"/>
    </source>
</evidence>
<dbReference type="InterPro" id="IPR009030">
    <property type="entry name" value="Growth_fac_rcpt_cys_sf"/>
</dbReference>
<dbReference type="InParanoid" id="A0A6P8ZPN5"/>
<dbReference type="InterPro" id="IPR009003">
    <property type="entry name" value="Peptidase_S1_PA"/>
</dbReference>
<dbReference type="Gene3D" id="2.170.300.10">
    <property type="entry name" value="Tie2 ligand-binding domain superfamily"/>
    <property type="match status" value="1"/>
</dbReference>
<dbReference type="PANTHER" id="PTHR24278">
    <property type="entry name" value="COAGULATION FACTOR"/>
    <property type="match status" value="1"/>
</dbReference>
<dbReference type="InterPro" id="IPR001254">
    <property type="entry name" value="Trypsin_dom"/>
</dbReference>
<feature type="signal peptide" evidence="5">
    <location>
        <begin position="1"/>
        <end position="21"/>
    </location>
</feature>
<dbReference type="GO" id="GO:0005615">
    <property type="term" value="C:extracellular space"/>
    <property type="evidence" value="ECO:0007669"/>
    <property type="project" value="TreeGrafter"/>
</dbReference>
<evidence type="ECO:0000256" key="2">
    <source>
        <dbReference type="ARBA" id="ARBA00022525"/>
    </source>
</evidence>
<evidence type="ECO:0000256" key="3">
    <source>
        <dbReference type="ARBA" id="ARBA00023157"/>
    </source>
</evidence>
<evidence type="ECO:0000256" key="1">
    <source>
        <dbReference type="ARBA" id="ARBA00004613"/>
    </source>
</evidence>
<dbReference type="GO" id="GO:0006508">
    <property type="term" value="P:proteolysis"/>
    <property type="evidence" value="ECO:0007669"/>
    <property type="project" value="InterPro"/>
</dbReference>